<feature type="region of interest" description="Disordered" evidence="1">
    <location>
        <begin position="70"/>
        <end position="102"/>
    </location>
</feature>
<proteinExistence type="predicted"/>
<reference evidence="2 3" key="1">
    <citation type="journal article" date="2023" name="Hortic Res">
        <title>Pangenome of water caltrop reveals structural variations and asymmetric subgenome divergence after allopolyploidization.</title>
        <authorList>
            <person name="Zhang X."/>
            <person name="Chen Y."/>
            <person name="Wang L."/>
            <person name="Yuan Y."/>
            <person name="Fang M."/>
            <person name="Shi L."/>
            <person name="Lu R."/>
            <person name="Comes H.P."/>
            <person name="Ma Y."/>
            <person name="Chen Y."/>
            <person name="Huang G."/>
            <person name="Zhou Y."/>
            <person name="Zheng Z."/>
            <person name="Qiu Y."/>
        </authorList>
    </citation>
    <scope>NUCLEOTIDE SEQUENCE [LARGE SCALE GENOMIC DNA]</scope>
    <source>
        <tissue evidence="2">Roots</tissue>
    </source>
</reference>
<keyword evidence="3" id="KW-1185">Reference proteome</keyword>
<comment type="caution">
    <text evidence="2">The sequence shown here is derived from an EMBL/GenBank/DDBJ whole genome shotgun (WGS) entry which is preliminary data.</text>
</comment>
<evidence type="ECO:0000313" key="3">
    <source>
        <dbReference type="Proteomes" id="UP001345219"/>
    </source>
</evidence>
<evidence type="ECO:0000313" key="2">
    <source>
        <dbReference type="EMBL" id="KAK4746124.1"/>
    </source>
</evidence>
<dbReference type="AlphaFoldDB" id="A0AAN7JIW1"/>
<feature type="compositionally biased region" description="Polar residues" evidence="1">
    <location>
        <begin position="74"/>
        <end position="84"/>
    </location>
</feature>
<organism evidence="2 3">
    <name type="scientific">Trapa incisa</name>
    <dbReference type="NCBI Taxonomy" id="236973"/>
    <lineage>
        <taxon>Eukaryota</taxon>
        <taxon>Viridiplantae</taxon>
        <taxon>Streptophyta</taxon>
        <taxon>Embryophyta</taxon>
        <taxon>Tracheophyta</taxon>
        <taxon>Spermatophyta</taxon>
        <taxon>Magnoliopsida</taxon>
        <taxon>eudicotyledons</taxon>
        <taxon>Gunneridae</taxon>
        <taxon>Pentapetalae</taxon>
        <taxon>rosids</taxon>
        <taxon>malvids</taxon>
        <taxon>Myrtales</taxon>
        <taxon>Lythraceae</taxon>
        <taxon>Trapa</taxon>
    </lineage>
</organism>
<name>A0AAN7JIW1_9MYRT</name>
<evidence type="ECO:0000256" key="1">
    <source>
        <dbReference type="SAM" id="MobiDB-lite"/>
    </source>
</evidence>
<dbReference type="Proteomes" id="UP001345219">
    <property type="component" value="Chromosome 10"/>
</dbReference>
<protein>
    <submittedName>
        <fullName evidence="2">Uncharacterized protein</fullName>
    </submittedName>
</protein>
<accession>A0AAN7JIW1</accession>
<sequence length="102" mass="11300">MWITFVGCKSISKAPFGEWKGDEGIAALMHILTGGAVSLGLSSFSEGLNVMYARSRTQLTYARSMLRGRDDGISDSNRLTSTSRNFHRQRVKISSQSRARDI</sequence>
<dbReference type="EMBL" id="JAXIOK010000021">
    <property type="protein sequence ID" value="KAK4746124.1"/>
    <property type="molecule type" value="Genomic_DNA"/>
</dbReference>
<feature type="compositionally biased region" description="Polar residues" evidence="1">
    <location>
        <begin position="92"/>
        <end position="102"/>
    </location>
</feature>
<gene>
    <name evidence="2" type="ORF">SAY87_012436</name>
</gene>